<keyword evidence="3 6" id="KW-0812">Transmembrane</keyword>
<evidence type="ECO:0000256" key="6">
    <source>
        <dbReference type="RuleBase" id="RU280813"/>
    </source>
</evidence>
<keyword evidence="5 6" id="KW-0472">Membrane</keyword>
<dbReference type="GO" id="GO:0007606">
    <property type="term" value="P:sensory perception of chemical stimulus"/>
    <property type="evidence" value="ECO:0007669"/>
    <property type="project" value="UniProtKB-UniRule"/>
</dbReference>
<dbReference type="PANTHER" id="PTHR31552:SF8">
    <property type="entry name" value="SERPENTINE RECEPTOR CLASS GAMMA"/>
    <property type="match status" value="1"/>
</dbReference>
<keyword evidence="8" id="KW-1185">Reference proteome</keyword>
<dbReference type="Proteomes" id="UP001201812">
    <property type="component" value="Unassembled WGS sequence"/>
</dbReference>
<dbReference type="InterPro" id="IPR000609">
    <property type="entry name" value="7TM_GPCR_serpentine_rcpt_Srg"/>
</dbReference>
<dbReference type="Pfam" id="PF02118">
    <property type="entry name" value="Srg"/>
    <property type="match status" value="1"/>
</dbReference>
<feature type="transmembrane region" description="Helical" evidence="6">
    <location>
        <begin position="98"/>
        <end position="120"/>
    </location>
</feature>
<feature type="transmembrane region" description="Helical" evidence="6">
    <location>
        <begin position="234"/>
        <end position="266"/>
    </location>
</feature>
<sequence length="344" mass="39507">MSIGAYLSTHPLPPFIIALFISIPSLILYVVEVIVLIKYSSQFKTAFFRLFVLRFILNFFNFFCSFVYARFGLVGFFIGTFKMLPKWFLGICFFYNYYNFHAENLSTFFILLNRLTCVLIPFKHKEVWSLLLPISFLVILISPLTFTFPMVGYDYYIQPQLNSTRFTVTFEKSKSDSFLANLNSSFLSWISAVAFCGICGFLNVATIIVYNATSENRMTLSDARRAEQRIELRLTVYAIVTFVAQLFYAIWMTLIHVACCILGAGWDYLFLSTFNQLPWVNDLATIVVPAWALLWASEPIRRLTKKELGMDKLPSAKTTAISVVPTSNVGWLKKLDETKRVPNN</sequence>
<gene>
    <name evidence="7" type="ORF">DdX_16573</name>
</gene>
<dbReference type="GO" id="GO:0004888">
    <property type="term" value="F:transmembrane signaling receptor activity"/>
    <property type="evidence" value="ECO:0007669"/>
    <property type="project" value="InterPro"/>
</dbReference>
<dbReference type="EMBL" id="JAKKPZ010000138">
    <property type="protein sequence ID" value="KAI1700654.1"/>
    <property type="molecule type" value="Genomic_DNA"/>
</dbReference>
<comment type="caution">
    <text evidence="7">The sequence shown here is derived from an EMBL/GenBank/DDBJ whole genome shotgun (WGS) entry which is preliminary data.</text>
</comment>
<proteinExistence type="inferred from homology"/>
<evidence type="ECO:0000313" key="8">
    <source>
        <dbReference type="Proteomes" id="UP001201812"/>
    </source>
</evidence>
<reference evidence="7" key="1">
    <citation type="submission" date="2022-01" db="EMBL/GenBank/DDBJ databases">
        <title>Genome Sequence Resource for Two Populations of Ditylenchus destructor, the Migratory Endoparasitic Phytonematode.</title>
        <authorList>
            <person name="Zhang H."/>
            <person name="Lin R."/>
            <person name="Xie B."/>
        </authorList>
    </citation>
    <scope>NUCLEOTIDE SEQUENCE</scope>
    <source>
        <strain evidence="7">BazhouSP</strain>
    </source>
</reference>
<protein>
    <recommendedName>
        <fullName evidence="6">Serpentine receptor class gamma</fullName>
    </recommendedName>
</protein>
<dbReference type="AlphaFoldDB" id="A0AAD4QWK0"/>
<organism evidence="7 8">
    <name type="scientific">Ditylenchus destructor</name>
    <dbReference type="NCBI Taxonomy" id="166010"/>
    <lineage>
        <taxon>Eukaryota</taxon>
        <taxon>Metazoa</taxon>
        <taxon>Ecdysozoa</taxon>
        <taxon>Nematoda</taxon>
        <taxon>Chromadorea</taxon>
        <taxon>Rhabditida</taxon>
        <taxon>Tylenchina</taxon>
        <taxon>Tylenchomorpha</taxon>
        <taxon>Sphaerularioidea</taxon>
        <taxon>Anguinidae</taxon>
        <taxon>Anguininae</taxon>
        <taxon>Ditylenchus</taxon>
    </lineage>
</organism>
<feature type="transmembrane region" description="Helical" evidence="6">
    <location>
        <begin position="186"/>
        <end position="213"/>
    </location>
</feature>
<accession>A0AAD4QWK0</accession>
<dbReference type="PANTHER" id="PTHR31552">
    <property type="entry name" value="SERPENTINE RECEPTOR CLASS GAMMA"/>
    <property type="match status" value="1"/>
</dbReference>
<evidence type="ECO:0000256" key="3">
    <source>
        <dbReference type="ARBA" id="ARBA00022692"/>
    </source>
</evidence>
<feature type="transmembrane region" description="Helical" evidence="6">
    <location>
        <begin position="127"/>
        <end position="146"/>
    </location>
</feature>
<feature type="transmembrane region" description="Helical" evidence="6">
    <location>
        <begin position="15"/>
        <end position="39"/>
    </location>
</feature>
<evidence type="ECO:0000256" key="1">
    <source>
        <dbReference type="ARBA" id="ARBA00004141"/>
    </source>
</evidence>
<evidence type="ECO:0000256" key="4">
    <source>
        <dbReference type="ARBA" id="ARBA00022989"/>
    </source>
</evidence>
<evidence type="ECO:0000313" key="7">
    <source>
        <dbReference type="EMBL" id="KAI1700654.1"/>
    </source>
</evidence>
<comment type="similarity">
    <text evidence="2 6">Belongs to the nematode receptor-like protein srg family.</text>
</comment>
<keyword evidence="4 6" id="KW-1133">Transmembrane helix</keyword>
<evidence type="ECO:0000256" key="5">
    <source>
        <dbReference type="ARBA" id="ARBA00023136"/>
    </source>
</evidence>
<feature type="transmembrane region" description="Helical" evidence="6">
    <location>
        <begin position="51"/>
        <end position="78"/>
    </location>
</feature>
<name>A0AAD4QWK0_9BILA</name>
<dbReference type="GO" id="GO:0016020">
    <property type="term" value="C:membrane"/>
    <property type="evidence" value="ECO:0007669"/>
    <property type="project" value="UniProtKB-SubCell"/>
</dbReference>
<feature type="transmembrane region" description="Helical" evidence="6">
    <location>
        <begin position="278"/>
        <end position="296"/>
    </location>
</feature>
<evidence type="ECO:0000256" key="2">
    <source>
        <dbReference type="ARBA" id="ARBA00005692"/>
    </source>
</evidence>
<comment type="subcellular location">
    <subcellularLocation>
        <location evidence="1">Membrane</location>
        <topology evidence="1">Multi-pass membrane protein</topology>
    </subcellularLocation>
</comment>